<keyword evidence="1 3" id="KW-0378">Hydrolase</keyword>
<dbReference type="InterPro" id="IPR029058">
    <property type="entry name" value="AB_hydrolase_fold"/>
</dbReference>
<dbReference type="PANTHER" id="PTHR43798:SF31">
    <property type="entry name" value="AB HYDROLASE SUPERFAMILY PROTEIN YCLE"/>
    <property type="match status" value="1"/>
</dbReference>
<dbReference type="RefSeq" id="WP_336586152.1">
    <property type="nucleotide sequence ID" value="NZ_JBBAXC010000004.1"/>
</dbReference>
<evidence type="ECO:0000256" key="1">
    <source>
        <dbReference type="ARBA" id="ARBA00022801"/>
    </source>
</evidence>
<comment type="caution">
    <text evidence="3">The sequence shown here is derived from an EMBL/GenBank/DDBJ whole genome shotgun (WGS) entry which is preliminary data.</text>
</comment>
<dbReference type="Gene3D" id="3.40.50.1820">
    <property type="entry name" value="alpha/beta hydrolase"/>
    <property type="match status" value="1"/>
</dbReference>
<evidence type="ECO:0000313" key="4">
    <source>
        <dbReference type="Proteomes" id="UP001312865"/>
    </source>
</evidence>
<organism evidence="3 4">
    <name type="scientific">Bacillus spongiae</name>
    <dbReference type="NCBI Taxonomy" id="2683610"/>
    <lineage>
        <taxon>Bacteria</taxon>
        <taxon>Bacillati</taxon>
        <taxon>Bacillota</taxon>
        <taxon>Bacilli</taxon>
        <taxon>Bacillales</taxon>
        <taxon>Bacillaceae</taxon>
        <taxon>Bacillus</taxon>
    </lineage>
</organism>
<dbReference type="SUPFAM" id="SSF53474">
    <property type="entry name" value="alpha/beta-Hydrolases"/>
    <property type="match status" value="1"/>
</dbReference>
<protein>
    <submittedName>
        <fullName evidence="3">Alpha/beta hydrolase</fullName>
    </submittedName>
</protein>
<dbReference type="GO" id="GO:0016787">
    <property type="term" value="F:hydrolase activity"/>
    <property type="evidence" value="ECO:0007669"/>
    <property type="project" value="UniProtKB-KW"/>
</dbReference>
<proteinExistence type="predicted"/>
<sequence>MKIWQRKIVNTNRGSFEIFIKGSGKPLCVTHLYSIFNHSGDYFADSFTCSFQVYLINLRETGSSVKAIEPYQLSMLETVFDLEAIREALGLSSWTFAGHSTGGMLGAVYGIFCSKSLDQLLLVGAAARDYFTFSSSCIYHQEHPKFQEMQQLNIQLKQKHLSPKERKKSKIKRIKLSLHQPDKYKTYFSKEINKGLSAARMDYFNREIQLFDITKKLKLISTSTLIVCGRFDVQCPLEYSEEMHEKIPQSTLIIFENSNHYPFLEEATRFTEEVVHRLSHAD</sequence>
<evidence type="ECO:0000259" key="2">
    <source>
        <dbReference type="Pfam" id="PF00561"/>
    </source>
</evidence>
<dbReference type="EMBL" id="JBBAXC010000004">
    <property type="protein sequence ID" value="MEI5906718.1"/>
    <property type="molecule type" value="Genomic_DNA"/>
</dbReference>
<name>A0ABU8HC16_9BACI</name>
<feature type="domain" description="AB hydrolase-1" evidence="2">
    <location>
        <begin position="43"/>
        <end position="267"/>
    </location>
</feature>
<dbReference type="InterPro" id="IPR000073">
    <property type="entry name" value="AB_hydrolase_1"/>
</dbReference>
<reference evidence="3 4" key="1">
    <citation type="journal article" date="2018" name="J. Microbiol.">
        <title>Bacillus spongiae sp. nov., isolated from sponge of Jeju Island.</title>
        <authorList>
            <person name="Lee G.E."/>
            <person name="Im W.T."/>
            <person name="Park J.S."/>
        </authorList>
    </citation>
    <scope>NUCLEOTIDE SEQUENCE [LARGE SCALE GENOMIC DNA]</scope>
    <source>
        <strain evidence="3 4">135PIL107-10</strain>
    </source>
</reference>
<gene>
    <name evidence="3" type="ORF">WAK64_06560</name>
</gene>
<dbReference type="InterPro" id="IPR050266">
    <property type="entry name" value="AB_hydrolase_sf"/>
</dbReference>
<dbReference type="Proteomes" id="UP001312865">
    <property type="component" value="Unassembled WGS sequence"/>
</dbReference>
<dbReference type="PANTHER" id="PTHR43798">
    <property type="entry name" value="MONOACYLGLYCEROL LIPASE"/>
    <property type="match status" value="1"/>
</dbReference>
<keyword evidence="4" id="KW-1185">Reference proteome</keyword>
<dbReference type="Pfam" id="PF00561">
    <property type="entry name" value="Abhydrolase_1"/>
    <property type="match status" value="1"/>
</dbReference>
<evidence type="ECO:0000313" key="3">
    <source>
        <dbReference type="EMBL" id="MEI5906718.1"/>
    </source>
</evidence>
<accession>A0ABU8HC16</accession>